<dbReference type="Proteomes" id="UP000294902">
    <property type="component" value="Unassembled WGS sequence"/>
</dbReference>
<dbReference type="PANTHER" id="PTHR43280:SF28">
    <property type="entry name" value="HTH-TYPE TRANSCRIPTIONAL ACTIVATOR RHAS"/>
    <property type="match status" value="1"/>
</dbReference>
<gene>
    <name evidence="5" type="ORF">EDC18_103379</name>
</gene>
<evidence type="ECO:0000256" key="2">
    <source>
        <dbReference type="ARBA" id="ARBA00023125"/>
    </source>
</evidence>
<evidence type="ECO:0000313" key="6">
    <source>
        <dbReference type="Proteomes" id="UP000294902"/>
    </source>
</evidence>
<dbReference type="InterPro" id="IPR018060">
    <property type="entry name" value="HTH_AraC"/>
</dbReference>
<dbReference type="Pfam" id="PF12833">
    <property type="entry name" value="HTH_18"/>
    <property type="match status" value="1"/>
</dbReference>
<keyword evidence="6" id="KW-1185">Reference proteome</keyword>
<dbReference type="EMBL" id="SMAL01000003">
    <property type="protein sequence ID" value="TCT15669.1"/>
    <property type="molecule type" value="Genomic_DNA"/>
</dbReference>
<dbReference type="SUPFAM" id="SSF46689">
    <property type="entry name" value="Homeodomain-like"/>
    <property type="match status" value="2"/>
</dbReference>
<dbReference type="PROSITE" id="PS01124">
    <property type="entry name" value="HTH_ARAC_FAMILY_2"/>
    <property type="match status" value="1"/>
</dbReference>
<dbReference type="PROSITE" id="PS00041">
    <property type="entry name" value="HTH_ARAC_FAMILY_1"/>
    <property type="match status" value="1"/>
</dbReference>
<dbReference type="RefSeq" id="WP_132251543.1">
    <property type="nucleotide sequence ID" value="NZ_SMAL01000003.1"/>
</dbReference>
<feature type="domain" description="HTH araC/xylS-type" evidence="4">
    <location>
        <begin position="150"/>
        <end position="248"/>
    </location>
</feature>
<evidence type="ECO:0000256" key="1">
    <source>
        <dbReference type="ARBA" id="ARBA00023015"/>
    </source>
</evidence>
<dbReference type="AlphaFoldDB" id="A0A4R3MPW7"/>
<dbReference type="GO" id="GO:0003700">
    <property type="term" value="F:DNA-binding transcription factor activity"/>
    <property type="evidence" value="ECO:0007669"/>
    <property type="project" value="InterPro"/>
</dbReference>
<keyword evidence="1" id="KW-0805">Transcription regulation</keyword>
<protein>
    <submittedName>
        <fullName evidence="5">AraC family transcriptional regulator</fullName>
    </submittedName>
</protein>
<sequence>MGDSFQSPGKKYVISTMERFHLCTHIPIKAVDKECTVIHTEGHSDVYESIFREHKVLDRIDNEMDKEDINTCLILSNKHIEFTVIYLCPKNFDRGFYILGPYTTNPLTNNLVLYKPSNCIPHLITLLRNLARDSDFIRKKREPNYSIYVRKALEYISTKYNEPLTVEEISDYLGISKCYFCSLFKKDTKKTFTQALNEIRIEKSKELLKDTDLSLLDIAIAVGFNNQNYYNMIFKKMNDITPYQYRNMDF</sequence>
<dbReference type="OrthoDB" id="1677563at2"/>
<dbReference type="SMART" id="SM00342">
    <property type="entry name" value="HTH_ARAC"/>
    <property type="match status" value="1"/>
</dbReference>
<name>A0A4R3MPW7_9FIRM</name>
<proteinExistence type="predicted"/>
<comment type="caution">
    <text evidence="5">The sequence shown here is derived from an EMBL/GenBank/DDBJ whole genome shotgun (WGS) entry which is preliminary data.</text>
</comment>
<accession>A0A4R3MPW7</accession>
<dbReference type="InterPro" id="IPR018062">
    <property type="entry name" value="HTH_AraC-typ_CS"/>
</dbReference>
<keyword evidence="2" id="KW-0238">DNA-binding</keyword>
<evidence type="ECO:0000313" key="5">
    <source>
        <dbReference type="EMBL" id="TCT15669.1"/>
    </source>
</evidence>
<evidence type="ECO:0000256" key="3">
    <source>
        <dbReference type="ARBA" id="ARBA00023163"/>
    </source>
</evidence>
<organism evidence="5 6">
    <name type="scientific">Natranaerovirga pectinivora</name>
    <dbReference type="NCBI Taxonomy" id="682400"/>
    <lineage>
        <taxon>Bacteria</taxon>
        <taxon>Bacillati</taxon>
        <taxon>Bacillota</taxon>
        <taxon>Clostridia</taxon>
        <taxon>Lachnospirales</taxon>
        <taxon>Natranaerovirgaceae</taxon>
        <taxon>Natranaerovirga</taxon>
    </lineage>
</organism>
<dbReference type="Gene3D" id="1.10.10.60">
    <property type="entry name" value="Homeodomain-like"/>
    <property type="match status" value="2"/>
</dbReference>
<keyword evidence="3" id="KW-0804">Transcription</keyword>
<dbReference type="GO" id="GO:0043565">
    <property type="term" value="F:sequence-specific DNA binding"/>
    <property type="evidence" value="ECO:0007669"/>
    <property type="project" value="InterPro"/>
</dbReference>
<evidence type="ECO:0000259" key="4">
    <source>
        <dbReference type="PROSITE" id="PS01124"/>
    </source>
</evidence>
<dbReference type="PANTHER" id="PTHR43280">
    <property type="entry name" value="ARAC-FAMILY TRANSCRIPTIONAL REGULATOR"/>
    <property type="match status" value="1"/>
</dbReference>
<dbReference type="InterPro" id="IPR009057">
    <property type="entry name" value="Homeodomain-like_sf"/>
</dbReference>
<reference evidence="5 6" key="1">
    <citation type="submission" date="2019-03" db="EMBL/GenBank/DDBJ databases">
        <title>Genomic Encyclopedia of Type Strains, Phase IV (KMG-IV): sequencing the most valuable type-strain genomes for metagenomic binning, comparative biology and taxonomic classification.</title>
        <authorList>
            <person name="Goeker M."/>
        </authorList>
    </citation>
    <scope>NUCLEOTIDE SEQUENCE [LARGE SCALE GENOMIC DNA]</scope>
    <source>
        <strain evidence="5 6">DSM 24629</strain>
    </source>
</reference>